<reference evidence="2 3" key="1">
    <citation type="submission" date="2018-07" db="EMBL/GenBank/DDBJ databases">
        <title>Genome analysis of Larkinella rosea.</title>
        <authorList>
            <person name="Zhou Z."/>
            <person name="Wang G."/>
        </authorList>
    </citation>
    <scope>NUCLEOTIDE SEQUENCE [LARGE SCALE GENOMIC DNA]</scope>
    <source>
        <strain evidence="3">zzj9</strain>
    </source>
</reference>
<dbReference type="RefSeq" id="WP_114405702.1">
    <property type="nucleotide sequence ID" value="NZ_QOWE01000006.1"/>
</dbReference>
<comment type="caution">
    <text evidence="2">The sequence shown here is derived from an EMBL/GenBank/DDBJ whole genome shotgun (WGS) entry which is preliminary data.</text>
</comment>
<keyword evidence="3" id="KW-1185">Reference proteome</keyword>
<dbReference type="InterPro" id="IPR025921">
    <property type="entry name" value="HmuY"/>
</dbReference>
<dbReference type="OrthoDB" id="1091850at2"/>
<dbReference type="Proteomes" id="UP000253383">
    <property type="component" value="Unassembled WGS sequence"/>
</dbReference>
<sequence>MNTVRSLFVFLAFSACISACKQDDPPLPDNLVQFDASEQGFESDKTETEVKLTLTRSAETATAITIDLAPSGIAYGTQFTTDPAATNNSLTVTIPAGSSTGSFKVIKAANLFLSGTEAINFTIKSAASPVLVGTKTTAALKFSSIVSTGSQLKLNGGEGGSSAVNSVFVDFSNNAQTSVARNSWDLGFYGGADFRVIINGTTGASAKELTKTDLSQVTAADTVGLRNILILSQGTGSFDNVDDVEGDLTKTVIKTISATDAENKVYIINPGTSGTAAKAWYKVRVVRKGTGYTLQYAQIAETTFKTLDVTKDANLNFSYVSFEKGLTEVEPAKTNWDIEWTLATYKAALSATASVPYTYADFVFINHLGGVEAAEVLTSTVTYDAYVEANITTTTFKKERNVIGSNWRTSAGPNGVAAGVKSDRFYVIKDAVGNVYKLKFLNYTSSDGGVRGYPNIEFKLVKKV</sequence>
<dbReference type="CDD" id="cd12105">
    <property type="entry name" value="HmuY"/>
    <property type="match status" value="1"/>
</dbReference>
<dbReference type="AlphaFoldDB" id="A0A368JTR5"/>
<evidence type="ECO:0008006" key="4">
    <source>
        <dbReference type="Google" id="ProtNLM"/>
    </source>
</evidence>
<dbReference type="EMBL" id="QOWE01000006">
    <property type="protein sequence ID" value="RCR70003.1"/>
    <property type="molecule type" value="Genomic_DNA"/>
</dbReference>
<evidence type="ECO:0000313" key="3">
    <source>
        <dbReference type="Proteomes" id="UP000253383"/>
    </source>
</evidence>
<keyword evidence="1" id="KW-0732">Signal</keyword>
<feature type="chain" id="PRO_5017076416" description="HmuY protein" evidence="1">
    <location>
        <begin position="22"/>
        <end position="464"/>
    </location>
</feature>
<gene>
    <name evidence="2" type="ORF">DUE52_09255</name>
</gene>
<evidence type="ECO:0000313" key="2">
    <source>
        <dbReference type="EMBL" id="RCR70003.1"/>
    </source>
</evidence>
<accession>A0A368JTR5</accession>
<dbReference type="PROSITE" id="PS51257">
    <property type="entry name" value="PROKAR_LIPOPROTEIN"/>
    <property type="match status" value="1"/>
</dbReference>
<protein>
    <recommendedName>
        <fullName evidence="4">HmuY protein</fullName>
    </recommendedName>
</protein>
<feature type="signal peptide" evidence="1">
    <location>
        <begin position="1"/>
        <end position="21"/>
    </location>
</feature>
<proteinExistence type="predicted"/>
<evidence type="ECO:0000256" key="1">
    <source>
        <dbReference type="SAM" id="SignalP"/>
    </source>
</evidence>
<name>A0A368JTR5_9BACT</name>
<organism evidence="2 3">
    <name type="scientific">Larkinella punicea</name>
    <dbReference type="NCBI Taxonomy" id="2315727"/>
    <lineage>
        <taxon>Bacteria</taxon>
        <taxon>Pseudomonadati</taxon>
        <taxon>Bacteroidota</taxon>
        <taxon>Cytophagia</taxon>
        <taxon>Cytophagales</taxon>
        <taxon>Spirosomataceae</taxon>
        <taxon>Larkinella</taxon>
    </lineage>
</organism>
<dbReference type="Pfam" id="PF14064">
    <property type="entry name" value="HmuY"/>
    <property type="match status" value="1"/>
</dbReference>